<dbReference type="Pfam" id="PF24705">
    <property type="entry name" value="DUF7668"/>
    <property type="match status" value="1"/>
</dbReference>
<evidence type="ECO:0000313" key="3">
    <source>
        <dbReference type="Proteomes" id="UP000712673"/>
    </source>
</evidence>
<accession>A0A937W398</accession>
<reference evidence="2" key="1">
    <citation type="submission" date="2019-03" db="EMBL/GenBank/DDBJ databases">
        <title>Lake Tanganyika Metagenome-Assembled Genomes (MAGs).</title>
        <authorList>
            <person name="Tran P."/>
        </authorList>
    </citation>
    <scope>NUCLEOTIDE SEQUENCE</scope>
    <source>
        <strain evidence="2">K_DeepCast_65m_m2_066</strain>
    </source>
</reference>
<evidence type="ECO:0000259" key="1">
    <source>
        <dbReference type="Pfam" id="PF24705"/>
    </source>
</evidence>
<gene>
    <name evidence="2" type="ORF">FJZ47_11325</name>
</gene>
<protein>
    <recommendedName>
        <fullName evidence="1">DUF7668 domain-containing protein</fullName>
    </recommendedName>
</protein>
<name>A0A937W398_UNCTE</name>
<dbReference type="Proteomes" id="UP000712673">
    <property type="component" value="Unassembled WGS sequence"/>
</dbReference>
<sequence>MTVDTKFIDPIRALLHTLAQGHFDELERDGRSGRLSACELQEALHAYGRTLIALPNEAFRLVEVYPVQGQHATWAMDVPLWTAEEGRSDLTLSLTVSDNQEGVHVAIDDLHTL</sequence>
<proteinExistence type="predicted"/>
<comment type="caution">
    <text evidence="2">The sequence shown here is derived from an EMBL/GenBank/DDBJ whole genome shotgun (WGS) entry which is preliminary data.</text>
</comment>
<dbReference type="AlphaFoldDB" id="A0A937W398"/>
<dbReference type="InterPro" id="IPR056085">
    <property type="entry name" value="DUF7668"/>
</dbReference>
<feature type="domain" description="DUF7668" evidence="1">
    <location>
        <begin position="17"/>
        <end position="112"/>
    </location>
</feature>
<organism evidence="2 3">
    <name type="scientific">Tectimicrobiota bacterium</name>
    <dbReference type="NCBI Taxonomy" id="2528274"/>
    <lineage>
        <taxon>Bacteria</taxon>
        <taxon>Pseudomonadati</taxon>
        <taxon>Nitrospinota/Tectimicrobiota group</taxon>
        <taxon>Candidatus Tectimicrobiota</taxon>
    </lineage>
</organism>
<dbReference type="EMBL" id="VGLS01000312">
    <property type="protein sequence ID" value="MBM3224380.1"/>
    <property type="molecule type" value="Genomic_DNA"/>
</dbReference>
<evidence type="ECO:0000313" key="2">
    <source>
        <dbReference type="EMBL" id="MBM3224380.1"/>
    </source>
</evidence>